<dbReference type="InterPro" id="IPR050783">
    <property type="entry name" value="Oxylipin_biosynth_metab"/>
</dbReference>
<dbReference type="GO" id="GO:0020037">
    <property type="term" value="F:heme binding"/>
    <property type="evidence" value="ECO:0007669"/>
    <property type="project" value="InterPro"/>
</dbReference>
<evidence type="ECO:0000313" key="12">
    <source>
        <dbReference type="EMBL" id="KZZ93598.1"/>
    </source>
</evidence>
<dbReference type="InterPro" id="IPR034812">
    <property type="entry name" value="Ppo-like_N"/>
</dbReference>
<dbReference type="InterPro" id="IPR036396">
    <property type="entry name" value="Cyt_P450_sf"/>
</dbReference>
<keyword evidence="7" id="KW-0560">Oxidoreductase</keyword>
<dbReference type="GO" id="GO:0006631">
    <property type="term" value="P:fatty acid metabolic process"/>
    <property type="evidence" value="ECO:0007669"/>
    <property type="project" value="UniProtKB-ARBA"/>
</dbReference>
<dbReference type="Pfam" id="PF03098">
    <property type="entry name" value="An_peroxidase"/>
    <property type="match status" value="1"/>
</dbReference>
<comment type="caution">
    <text evidence="12">The sequence shown here is derived from an EMBL/GenBank/DDBJ whole genome shotgun (WGS) entry which is preliminary data.</text>
</comment>
<keyword evidence="13" id="KW-1185">Reference proteome</keyword>
<dbReference type="Gene3D" id="1.10.640.10">
    <property type="entry name" value="Haem peroxidase domain superfamily, animal type"/>
    <property type="match status" value="1"/>
</dbReference>
<dbReference type="InterPro" id="IPR037120">
    <property type="entry name" value="Haem_peroxidase_sf_animal"/>
</dbReference>
<evidence type="ECO:0000256" key="2">
    <source>
        <dbReference type="ARBA" id="ARBA00011881"/>
    </source>
</evidence>
<keyword evidence="4" id="KW-0575">Peroxidase</keyword>
<comment type="subunit">
    <text evidence="2">Homotetramer.</text>
</comment>
<dbReference type="Proteomes" id="UP000242877">
    <property type="component" value="Unassembled WGS sequence"/>
</dbReference>
<dbReference type="InterPro" id="IPR001128">
    <property type="entry name" value="Cyt_P450"/>
</dbReference>
<feature type="compositionally biased region" description="Low complexity" evidence="11">
    <location>
        <begin position="1266"/>
        <end position="1279"/>
    </location>
</feature>
<dbReference type="InterPro" id="IPR019791">
    <property type="entry name" value="Haem_peroxidase_animal"/>
</dbReference>
<gene>
    <name evidence="12" type="ORF">AAP_02390</name>
</gene>
<keyword evidence="8 10" id="KW-0408">Iron</keyword>
<feature type="binding site" description="axial binding residue" evidence="10">
    <location>
        <position position="492"/>
    </location>
    <ligand>
        <name>heme b</name>
        <dbReference type="ChEBI" id="CHEBI:60344"/>
    </ligand>
    <ligandPart>
        <name>Fe</name>
        <dbReference type="ChEBI" id="CHEBI:18248"/>
    </ligandPart>
</feature>
<evidence type="ECO:0000256" key="8">
    <source>
        <dbReference type="ARBA" id="ARBA00023004"/>
    </source>
</evidence>
<dbReference type="PROSITE" id="PS00086">
    <property type="entry name" value="CYTOCHROME_P450"/>
    <property type="match status" value="1"/>
</dbReference>
<dbReference type="Gene3D" id="1.10.630.10">
    <property type="entry name" value="Cytochrome P450"/>
    <property type="match status" value="1"/>
</dbReference>
<dbReference type="CDD" id="cd20612">
    <property type="entry name" value="CYP_LDS-like_C"/>
    <property type="match status" value="1"/>
</dbReference>
<dbReference type="PRINTS" id="PR00457">
    <property type="entry name" value="ANPEROXIDASE"/>
</dbReference>
<keyword evidence="9" id="KW-0413">Isomerase</keyword>
<dbReference type="GO" id="GO:0016853">
    <property type="term" value="F:isomerase activity"/>
    <property type="evidence" value="ECO:0007669"/>
    <property type="project" value="UniProtKB-KW"/>
</dbReference>
<sequence length="1376" mass="152325">MIIKGSGSTPVRFLPLTHTGQQVSGPSSLRRSIVFDDTNFVLYAGYLKFVKHDDKGLVKLIKDRIAVYIHKVPGLNKVPLLKNVLPALPKDLIFPIPHSTKSALASISGTAPGFLSKLNPLNWKVFHKKRLAEEADDEKYQAGEPYGDPKVVATGIVKDLHTMGLKADAKDLQLLVEVVKSAGKDIDDRKMAMEKIMSIAASLPRTSKVRKKLTGVLIDTLWKSLQHPPLSYLGNEYQYRTADGSNNNPHNPNLGKAGSHYARSVPKIKHRHGVPPDPGLLFDLLMARSDETFKENPAGISTLLFYHATLIIHDVFRTNHFDPTINDASSYLDLSPLYGCNLKEQLSVRAMSKGLLKPDAFAERRLLGMPPGVNVLLVMYNRFHNYVADVLLKINENGRFTVPPTKSKEDEAKALAKQDEDLFQTARLVVNGLYVNISLHDYIRGLTNVHHSASDWTLDPRVEVGRLFDPDGVPRGIGNQVSVEFNLLYRFHPAISRRDEDWTNKFFKEQIFKNVDKPLDQLTPEDFKNGLLAFELSIPSDPGQRTFDGLKRDENGRFDDAELVDIMTKSMEDPAGLFGPRMIPKALRIIEITGILTARKWNLASLNEMRAFFGLKRHETFEEINPDPEIADLLRKLYDHPDMVEMYPGLFVEDGKPRMDPGIGACPPYTVVRSVFSDAVSLVRSDRFLTIDYTASNLTCWGYNEVDYDLDVLGGSMFYKLFQRAFPGWFPYNSLHVTQPMFTRKMNEEIAREIGTIGDYTLAGPAPPPRTVPVVKHSTVTKVLNDQTNFHVTWTRYLNDMTPGKKYDSYMLCGDEAVNSAQKKLVHDILYGPDEFLQLIHSSTESVTKELLEAQTLALSKNLNQVDIIRDIAIPANTRLVADLFSLDLKTSENPQGQYDPTTLYTHLSNVREFGFFNQDAAVALTLRHKARDSADSLMKTTLEAVKRSPKSIVDAPKDAITKANSAFVNITSHIPVVGSFVKKHDKIGQTSTGSLRWYGQQVVRELIAAGKTVDEASDISWMNAVGAVGTITGLFADVLSFYLQEKNTNLWADIQSLAADNSASSYKKLRQYVREAQRLTSKQRNIRVCVAETTIDGQTFKPGDAVICSLAGACMDPEAVPEPQKFKLDRPDSAYIHFNVGPHTCLGREIALAFNVSLLKICAGLKNLRPAPGDMGMLKSVEVNQITYYLNDSWSYLAPDPTTWKLHFDGHGKGVAHEPVPPVTAGRNLDAIYTGLKHQQENFENKLKSVVSGNGNATAEKDAHAPAPAASANTPAAPVQDEQKPTSTPAQHSQDAPSEAEHGSGILHKVATDISTANHNIAEANKNAANVAHHAVHDAVGHLPGGKNAQELAHGLSNRLNNANHGLFPGSHEQA</sequence>
<dbReference type="Pfam" id="PF00067">
    <property type="entry name" value="p450"/>
    <property type="match status" value="1"/>
</dbReference>
<dbReference type="GO" id="GO:0006979">
    <property type="term" value="P:response to oxidative stress"/>
    <property type="evidence" value="ECO:0007669"/>
    <property type="project" value="InterPro"/>
</dbReference>
<dbReference type="GO" id="GO:0052878">
    <property type="term" value="F:linoleate 8R-lipoxygenase activity"/>
    <property type="evidence" value="ECO:0007669"/>
    <property type="project" value="UniProtKB-EC"/>
</dbReference>
<name>A0A168A895_9EURO</name>
<dbReference type="PANTHER" id="PTHR11903:SF13">
    <property type="entry name" value="LINOLEATE 10R-LIPOXYGENASE"/>
    <property type="match status" value="1"/>
</dbReference>
<dbReference type="EC" id="1.13.11.60" evidence="3"/>
<dbReference type="PANTHER" id="PTHR11903">
    <property type="entry name" value="PROSTAGLANDIN G/H SYNTHASE"/>
    <property type="match status" value="1"/>
</dbReference>
<protein>
    <recommendedName>
        <fullName evidence="3">linoleate 8R-lipoxygenase</fullName>
        <ecNumber evidence="3">1.13.11.60</ecNumber>
    </recommendedName>
</protein>
<evidence type="ECO:0000256" key="5">
    <source>
        <dbReference type="ARBA" id="ARBA00022723"/>
    </source>
</evidence>
<accession>A0A168A895</accession>
<feature type="compositionally biased region" description="Polar residues" evidence="11">
    <location>
        <begin position="1286"/>
        <end position="1297"/>
    </location>
</feature>
<evidence type="ECO:0000256" key="10">
    <source>
        <dbReference type="PIRSR" id="PIRSR619791-2"/>
    </source>
</evidence>
<evidence type="ECO:0000313" key="13">
    <source>
        <dbReference type="Proteomes" id="UP000242877"/>
    </source>
</evidence>
<evidence type="ECO:0000256" key="9">
    <source>
        <dbReference type="ARBA" id="ARBA00023235"/>
    </source>
</evidence>
<keyword evidence="6" id="KW-0223">Dioxygenase</keyword>
<dbReference type="InterPro" id="IPR017972">
    <property type="entry name" value="Cyt_P450_CS"/>
</dbReference>
<proteinExistence type="predicted"/>
<evidence type="ECO:0000256" key="6">
    <source>
        <dbReference type="ARBA" id="ARBA00022964"/>
    </source>
</evidence>
<dbReference type="CDD" id="cd09817">
    <property type="entry name" value="linoleate_diol_synthase_like"/>
    <property type="match status" value="1"/>
</dbReference>
<evidence type="ECO:0000256" key="3">
    <source>
        <dbReference type="ARBA" id="ARBA00013239"/>
    </source>
</evidence>
<dbReference type="GO" id="GO:0005506">
    <property type="term" value="F:iron ion binding"/>
    <property type="evidence" value="ECO:0007669"/>
    <property type="project" value="InterPro"/>
</dbReference>
<dbReference type="SUPFAM" id="SSF48113">
    <property type="entry name" value="Heme-dependent peroxidases"/>
    <property type="match status" value="1"/>
</dbReference>
<dbReference type="InterPro" id="IPR010255">
    <property type="entry name" value="Haem_peroxidase_sf"/>
</dbReference>
<dbReference type="PROSITE" id="PS50292">
    <property type="entry name" value="PEROXIDASE_3"/>
    <property type="match status" value="1"/>
</dbReference>
<keyword evidence="10" id="KW-0349">Heme</keyword>
<reference evidence="12 13" key="1">
    <citation type="journal article" date="2016" name="Genome Biol. Evol.">
        <title>Divergent and convergent evolution of fungal pathogenicity.</title>
        <authorList>
            <person name="Shang Y."/>
            <person name="Xiao G."/>
            <person name="Zheng P."/>
            <person name="Cen K."/>
            <person name="Zhan S."/>
            <person name="Wang C."/>
        </authorList>
    </citation>
    <scope>NUCLEOTIDE SEQUENCE [LARGE SCALE GENOMIC DNA]</scope>
    <source>
        <strain evidence="12 13">ARSEF 7405</strain>
    </source>
</reference>
<evidence type="ECO:0000256" key="7">
    <source>
        <dbReference type="ARBA" id="ARBA00023002"/>
    </source>
</evidence>
<dbReference type="GO" id="GO:0016705">
    <property type="term" value="F:oxidoreductase activity, acting on paired donors, with incorporation or reduction of molecular oxygen"/>
    <property type="evidence" value="ECO:0007669"/>
    <property type="project" value="InterPro"/>
</dbReference>
<dbReference type="GO" id="GO:0004497">
    <property type="term" value="F:monooxygenase activity"/>
    <property type="evidence" value="ECO:0007669"/>
    <property type="project" value="InterPro"/>
</dbReference>
<comment type="catalytic activity">
    <reaction evidence="1">
        <text>(9Z,12Z)-octadecadienoate + O2 = (8R,9Z,12Z)-8-hydroperoxyoctadeca-9,12-dienoate</text>
        <dbReference type="Rhea" id="RHEA:25395"/>
        <dbReference type="ChEBI" id="CHEBI:15379"/>
        <dbReference type="ChEBI" id="CHEBI:30245"/>
        <dbReference type="ChEBI" id="CHEBI:58659"/>
        <dbReference type="EC" id="1.13.11.60"/>
    </reaction>
</comment>
<dbReference type="OrthoDB" id="823504at2759"/>
<dbReference type="EMBL" id="AZGZ01000008">
    <property type="protein sequence ID" value="KZZ93598.1"/>
    <property type="molecule type" value="Genomic_DNA"/>
</dbReference>
<dbReference type="SUPFAM" id="SSF48264">
    <property type="entry name" value="Cytochrome P450"/>
    <property type="match status" value="1"/>
</dbReference>
<organism evidence="12 13">
    <name type="scientific">Ascosphaera apis ARSEF 7405</name>
    <dbReference type="NCBI Taxonomy" id="392613"/>
    <lineage>
        <taxon>Eukaryota</taxon>
        <taxon>Fungi</taxon>
        <taxon>Dikarya</taxon>
        <taxon>Ascomycota</taxon>
        <taxon>Pezizomycotina</taxon>
        <taxon>Eurotiomycetes</taxon>
        <taxon>Eurotiomycetidae</taxon>
        <taxon>Onygenales</taxon>
        <taxon>Ascosphaeraceae</taxon>
        <taxon>Ascosphaera</taxon>
    </lineage>
</organism>
<evidence type="ECO:0000256" key="1">
    <source>
        <dbReference type="ARBA" id="ARBA00000699"/>
    </source>
</evidence>
<feature type="region of interest" description="Disordered" evidence="11">
    <location>
        <begin position="1254"/>
        <end position="1303"/>
    </location>
</feature>
<evidence type="ECO:0000256" key="4">
    <source>
        <dbReference type="ARBA" id="ARBA00022559"/>
    </source>
</evidence>
<evidence type="ECO:0000256" key="11">
    <source>
        <dbReference type="SAM" id="MobiDB-lite"/>
    </source>
</evidence>
<keyword evidence="5 10" id="KW-0479">Metal-binding</keyword>
<dbReference type="GO" id="GO:0004601">
    <property type="term" value="F:peroxidase activity"/>
    <property type="evidence" value="ECO:0007669"/>
    <property type="project" value="UniProtKB-KW"/>
</dbReference>
<dbReference type="VEuPathDB" id="FungiDB:AAP_02390"/>